<dbReference type="Proteomes" id="UP000246930">
    <property type="component" value="Segment"/>
</dbReference>
<keyword evidence="2" id="KW-1185">Reference proteome</keyword>
<accession>A0A2S1PFT6</accession>
<name>A0A2S1PFT6_9CAUD</name>
<evidence type="ECO:0000313" key="2">
    <source>
        <dbReference type="Proteomes" id="UP000246930"/>
    </source>
</evidence>
<dbReference type="GeneID" id="54991757"/>
<dbReference type="KEGG" id="vg:54991757"/>
<dbReference type="EMBL" id="MH179473">
    <property type="protein sequence ID" value="AWH15432.1"/>
    <property type="molecule type" value="Genomic_DNA"/>
</dbReference>
<sequence length="136" mass="15593">MFYLVYVALAFVLMRLDRAFSKLGEKILTLVDKEREVRLKSVSALHKGYKAKKTCEELAAAINRVGEQMMRTSKAKEVELLRRANALDLERKGVIHMQNHMAQVRSTIVDAKNTARLASPMAIRIAYVGRKLKFWK</sequence>
<reference evidence="1" key="1">
    <citation type="submission" date="2018-03" db="EMBL/GenBank/DDBJ databases">
        <title>Complete genome sequences of new Aeromonas and Pseudomonas phages promising in phage therapy dedicated to aquaculture.</title>
        <authorList>
            <person name="Kolsut J."/>
            <person name="Wojcik E."/>
            <person name="Wojtasik A."/>
            <person name="Dastych J."/>
        </authorList>
    </citation>
    <scope>NUCLEOTIDE SEQUENCE [LARGE SCALE GENOMIC DNA]</scope>
</reference>
<proteinExistence type="predicted"/>
<organism evidence="1 2">
    <name type="scientific">Aeromonas phage 25AhydR2PP</name>
    <dbReference type="NCBI Taxonomy" id="2163976"/>
    <lineage>
        <taxon>Viruses</taxon>
        <taxon>Duplodnaviria</taxon>
        <taxon>Heunggongvirae</taxon>
        <taxon>Uroviricota</taxon>
        <taxon>Caudoviricetes</taxon>
        <taxon>Autographivirales</taxon>
        <taxon>Autonotataviridae</taxon>
        <taxon>Aerosvirus</taxon>
        <taxon>Aerosvirus av25AhydR2PP</taxon>
    </lineage>
</organism>
<dbReference type="RefSeq" id="YP_009801246.1">
    <property type="nucleotide sequence ID" value="NC_047966.1"/>
</dbReference>
<evidence type="ECO:0000313" key="1">
    <source>
        <dbReference type="EMBL" id="AWH15432.1"/>
    </source>
</evidence>
<protein>
    <submittedName>
        <fullName evidence="1">Uncharacterized protein</fullName>
    </submittedName>
</protein>